<evidence type="ECO:0000256" key="1">
    <source>
        <dbReference type="SAM" id="MobiDB-lite"/>
    </source>
</evidence>
<keyword evidence="2" id="KW-1133">Transmembrane helix</keyword>
<evidence type="ECO:0008006" key="4">
    <source>
        <dbReference type="Google" id="ProtNLM"/>
    </source>
</evidence>
<feature type="transmembrane region" description="Helical" evidence="2">
    <location>
        <begin position="130"/>
        <end position="151"/>
    </location>
</feature>
<protein>
    <recommendedName>
        <fullName evidence="4">Transmembrane protein</fullName>
    </recommendedName>
</protein>
<proteinExistence type="predicted"/>
<keyword evidence="2" id="KW-0472">Membrane</keyword>
<dbReference type="EMBL" id="CP001646">
    <property type="protein sequence ID" value="ACS65915.1"/>
    <property type="molecule type" value="Genomic_DNA"/>
</dbReference>
<feature type="region of interest" description="Disordered" evidence="1">
    <location>
        <begin position="189"/>
        <end position="217"/>
    </location>
</feature>
<evidence type="ECO:0000256" key="2">
    <source>
        <dbReference type="SAM" id="Phobius"/>
    </source>
</evidence>
<geneLocation type="plasmid" evidence="3">
    <name>pRp12D01</name>
</geneLocation>
<dbReference type="HOGENOM" id="CLU_1288492_0_0_4"/>
<name>C6BQ68_RALP1</name>
<sequence length="217" mass="23868">MQNDSGTVDDGEERKRLYEKRREELFKLRLSNLENLDKSILTYSSAGLALSLGFLKDFIPIYQAKFAWALYGSWICFAFAISLVVLSYVVSVQIIVRQLEQAERYYLYRDEGAYFSGGWAHRLADHLNSWLSAAVFVVALILTILFVSLNLTGATMVSKKIVSAYAQDGAIGTAMQKVQSVQKGVTGMPMQTATPVKPASPAPAPQSQPSNATKSVG</sequence>
<organism evidence="3">
    <name type="scientific">Ralstonia pickettii (strain 12D)</name>
    <dbReference type="NCBI Taxonomy" id="428406"/>
    <lineage>
        <taxon>Bacteria</taxon>
        <taxon>Pseudomonadati</taxon>
        <taxon>Pseudomonadota</taxon>
        <taxon>Betaproteobacteria</taxon>
        <taxon>Burkholderiales</taxon>
        <taxon>Burkholderiaceae</taxon>
        <taxon>Ralstonia</taxon>
    </lineage>
</organism>
<keyword evidence="3" id="KW-0614">Plasmid</keyword>
<dbReference type="KEGG" id="rpf:Rpic12D_4676"/>
<dbReference type="AlphaFoldDB" id="C6BQ68"/>
<gene>
    <name evidence="3" type="ordered locus">Rpic12D_4676</name>
</gene>
<reference evidence="3" key="1">
    <citation type="submission" date="2009-06" db="EMBL/GenBank/DDBJ databases">
        <title>Complete sequence plasmid 1 of Ralstonia pickettii 12D.</title>
        <authorList>
            <consortium name="US DOE Joint Genome Institute"/>
            <person name="Lucas S."/>
            <person name="Copeland A."/>
            <person name="Lapidus A."/>
            <person name="Glavina del Rio T."/>
            <person name="Dalin E."/>
            <person name="Tice H."/>
            <person name="Bruce D."/>
            <person name="Goodwin L."/>
            <person name="Pitluck S."/>
            <person name="Sims D."/>
            <person name="Meincke L."/>
            <person name="Brettin T."/>
            <person name="Detter J.C."/>
            <person name="Han C."/>
            <person name="Larimer F."/>
            <person name="Land M."/>
            <person name="Hauser L."/>
            <person name="Kyrpides N."/>
            <person name="Ovchinnikova G."/>
            <person name="Marsh T."/>
            <person name="Richardson P."/>
        </authorList>
    </citation>
    <scope>NUCLEOTIDE SEQUENCE [LARGE SCALE GENOMIC DNA]</scope>
    <source>
        <strain evidence="3">12D</strain>
        <plasmid>12D</plasmid>
        <plasmid evidence="3">pRp12D01</plasmid>
    </source>
</reference>
<evidence type="ECO:0000313" key="3">
    <source>
        <dbReference type="EMBL" id="ACS65915.1"/>
    </source>
</evidence>
<feature type="transmembrane region" description="Helical" evidence="2">
    <location>
        <begin position="40"/>
        <end position="59"/>
    </location>
</feature>
<keyword evidence="2" id="KW-0812">Transmembrane</keyword>
<accession>C6BQ68</accession>
<feature type="transmembrane region" description="Helical" evidence="2">
    <location>
        <begin position="71"/>
        <end position="96"/>
    </location>
</feature>